<keyword evidence="5" id="KW-0539">Nucleus</keyword>
<feature type="compositionally biased region" description="Polar residues" evidence="6">
    <location>
        <begin position="69"/>
        <end position="90"/>
    </location>
</feature>
<feature type="domain" description="TCP" evidence="7">
    <location>
        <begin position="3"/>
        <end position="57"/>
    </location>
</feature>
<dbReference type="EMBL" id="LNRQ01000008">
    <property type="protein sequence ID" value="KZM84511.1"/>
    <property type="molecule type" value="Genomic_DNA"/>
</dbReference>
<dbReference type="Proteomes" id="UP000077755">
    <property type="component" value="Chromosome 8"/>
</dbReference>
<keyword evidence="3" id="KW-0238">DNA-binding</keyword>
<dbReference type="GO" id="GO:0003700">
    <property type="term" value="F:DNA-binding transcription factor activity"/>
    <property type="evidence" value="ECO:0007669"/>
    <property type="project" value="InterPro"/>
</dbReference>
<dbReference type="Gramene" id="KZM84511">
    <property type="protein sequence ID" value="KZM84511"/>
    <property type="gene ID" value="DCAR_028067"/>
</dbReference>
<feature type="region of interest" description="Disordered" evidence="6">
    <location>
        <begin position="59"/>
        <end position="90"/>
    </location>
</feature>
<evidence type="ECO:0000256" key="1">
    <source>
        <dbReference type="ARBA" id="ARBA00004123"/>
    </source>
</evidence>
<keyword evidence="4" id="KW-0804">Transcription</keyword>
<evidence type="ECO:0000313" key="8">
    <source>
        <dbReference type="EMBL" id="KZM84511.1"/>
    </source>
</evidence>
<reference evidence="9" key="2">
    <citation type="submission" date="2022-03" db="EMBL/GenBank/DDBJ databases">
        <title>Draft title - Genomic analysis of global carrot germplasm unveils the trajectory of domestication and the origin of high carotenoid orange carrot.</title>
        <authorList>
            <person name="Iorizzo M."/>
            <person name="Ellison S."/>
            <person name="Senalik D."/>
            <person name="Macko-Podgorni A."/>
            <person name="Grzebelus D."/>
            <person name="Bostan H."/>
            <person name="Rolling W."/>
            <person name="Curaba J."/>
            <person name="Simon P."/>
        </authorList>
    </citation>
    <scope>NUCLEOTIDE SEQUENCE</scope>
    <source>
        <tissue evidence="9">Leaf</tissue>
    </source>
</reference>
<dbReference type="STRING" id="79200.A0A175YN04"/>
<evidence type="ECO:0000256" key="3">
    <source>
        <dbReference type="ARBA" id="ARBA00023125"/>
    </source>
</evidence>
<evidence type="ECO:0000256" key="4">
    <source>
        <dbReference type="ARBA" id="ARBA00023163"/>
    </source>
</evidence>
<evidence type="ECO:0000313" key="10">
    <source>
        <dbReference type="Proteomes" id="UP000077755"/>
    </source>
</evidence>
<name>A0A175YN04_DAUCS</name>
<dbReference type="InterPro" id="IPR017887">
    <property type="entry name" value="TF_TCP_subgr"/>
</dbReference>
<keyword evidence="2" id="KW-0805">Transcription regulation</keyword>
<dbReference type="EMBL" id="CP093350">
    <property type="protein sequence ID" value="WOH11854.1"/>
    <property type="molecule type" value="Genomic_DNA"/>
</dbReference>
<comment type="subcellular location">
    <subcellularLocation>
        <location evidence="1">Nucleus</location>
    </subcellularLocation>
</comment>
<dbReference type="PANTHER" id="PTHR31072:SF91">
    <property type="entry name" value="TRANSCRIPTION FACTOR TCP6"/>
    <property type="match status" value="1"/>
</dbReference>
<dbReference type="OrthoDB" id="1911901at2759"/>
<dbReference type="PANTHER" id="PTHR31072">
    <property type="entry name" value="TRANSCRIPTION FACTOR TCP4-RELATED"/>
    <property type="match status" value="1"/>
</dbReference>
<dbReference type="KEGG" id="dcr:108198240"/>
<dbReference type="InterPro" id="IPR005333">
    <property type="entry name" value="Transcription_factor_TCP"/>
</dbReference>
<evidence type="ECO:0000256" key="5">
    <source>
        <dbReference type="ARBA" id="ARBA00023242"/>
    </source>
</evidence>
<evidence type="ECO:0000313" key="9">
    <source>
        <dbReference type="EMBL" id="WOH11854.1"/>
    </source>
</evidence>
<dbReference type="Pfam" id="PF03634">
    <property type="entry name" value="TCP"/>
    <property type="match status" value="1"/>
</dbReference>
<evidence type="ECO:0000256" key="2">
    <source>
        <dbReference type="ARBA" id="ARBA00023015"/>
    </source>
</evidence>
<dbReference type="GO" id="GO:0005634">
    <property type="term" value="C:nucleus"/>
    <property type="evidence" value="ECO:0007669"/>
    <property type="project" value="UniProtKB-SubCell"/>
</dbReference>
<evidence type="ECO:0000256" key="6">
    <source>
        <dbReference type="SAM" id="MobiDB-lite"/>
    </source>
</evidence>
<accession>A0A175YN04</accession>
<gene>
    <name evidence="8" type="ORF">DCAR_028067</name>
    <name evidence="9" type="ORF">DCAR_0831350</name>
</gene>
<evidence type="ECO:0000259" key="7">
    <source>
        <dbReference type="PROSITE" id="PS51369"/>
    </source>
</evidence>
<keyword evidence="10" id="KW-1185">Reference proteome</keyword>
<organism evidence="8">
    <name type="scientific">Daucus carota subsp. sativus</name>
    <name type="common">Carrot</name>
    <dbReference type="NCBI Taxonomy" id="79200"/>
    <lineage>
        <taxon>Eukaryota</taxon>
        <taxon>Viridiplantae</taxon>
        <taxon>Streptophyta</taxon>
        <taxon>Embryophyta</taxon>
        <taxon>Tracheophyta</taxon>
        <taxon>Spermatophyta</taxon>
        <taxon>Magnoliopsida</taxon>
        <taxon>eudicotyledons</taxon>
        <taxon>Gunneridae</taxon>
        <taxon>Pentapetalae</taxon>
        <taxon>asterids</taxon>
        <taxon>campanulids</taxon>
        <taxon>Apiales</taxon>
        <taxon>Apiaceae</taxon>
        <taxon>Apioideae</taxon>
        <taxon>Scandiceae</taxon>
        <taxon>Daucinae</taxon>
        <taxon>Daucus</taxon>
        <taxon>Daucus sect. Daucus</taxon>
    </lineage>
</organism>
<dbReference type="AlphaFoldDB" id="A0A175YN04"/>
<proteinExistence type="predicted"/>
<dbReference type="GO" id="GO:0043565">
    <property type="term" value="F:sequence-specific DNA binding"/>
    <property type="evidence" value="ECO:0007669"/>
    <property type="project" value="TreeGrafter"/>
</dbReference>
<dbReference type="PROSITE" id="PS51369">
    <property type="entry name" value="TCP"/>
    <property type="match status" value="1"/>
</dbReference>
<sequence length="188" mass="19999">MVKKDTHHKVYGRENRVRIPKVAAARVFQLTRELGHSTDGETIQWLLRQAEPAIRRHTGTGTIPAVPISSGSASVPQSTSPPSVFAPLNTSSNIIAPQQPQLPPPDLLMQTSTCGSTWGAALGGTVSASLQVGSSTMVPAMVDPAPGPSESCMVQQQNQGFYLSLLMQDDEIINDLQFLHDEGGSSAL</sequence>
<protein>
    <recommendedName>
        <fullName evidence="7">TCP domain-containing protein</fullName>
    </recommendedName>
</protein>
<reference evidence="8" key="1">
    <citation type="journal article" date="2016" name="Nat. Genet.">
        <title>A high-quality carrot genome assembly provides new insights into carotenoid accumulation and asterid genome evolution.</title>
        <authorList>
            <person name="Iorizzo M."/>
            <person name="Ellison S."/>
            <person name="Senalik D."/>
            <person name="Zeng P."/>
            <person name="Satapoomin P."/>
            <person name="Huang J."/>
            <person name="Bowman M."/>
            <person name="Iovene M."/>
            <person name="Sanseverino W."/>
            <person name="Cavagnaro P."/>
            <person name="Yildiz M."/>
            <person name="Macko-Podgorni A."/>
            <person name="Moranska E."/>
            <person name="Grzebelus E."/>
            <person name="Grzebelus D."/>
            <person name="Ashrafi H."/>
            <person name="Zheng Z."/>
            <person name="Cheng S."/>
            <person name="Spooner D."/>
            <person name="Van Deynze A."/>
            <person name="Simon P."/>
        </authorList>
    </citation>
    <scope>NUCLEOTIDE SEQUENCE [LARGE SCALE GENOMIC DNA]</scope>
    <source>
        <tissue evidence="8">Leaf</tissue>
    </source>
</reference>